<reference evidence="2" key="1">
    <citation type="submission" date="2016-10" db="EMBL/GenBank/DDBJ databases">
        <authorList>
            <person name="Varghese N."/>
            <person name="Submissions S."/>
        </authorList>
    </citation>
    <scope>NUCLEOTIDE SEQUENCE [LARGE SCALE GENOMIC DNA]</scope>
    <source>
        <strain evidence="2">DSM 18887</strain>
    </source>
</reference>
<organism evidence="1 2">
    <name type="scientific">Amphritea atlantica</name>
    <dbReference type="NCBI Taxonomy" id="355243"/>
    <lineage>
        <taxon>Bacteria</taxon>
        <taxon>Pseudomonadati</taxon>
        <taxon>Pseudomonadota</taxon>
        <taxon>Gammaproteobacteria</taxon>
        <taxon>Oceanospirillales</taxon>
        <taxon>Oceanospirillaceae</taxon>
        <taxon>Amphritea</taxon>
    </lineage>
</organism>
<dbReference type="EMBL" id="FOGB01000004">
    <property type="protein sequence ID" value="SEQ46920.1"/>
    <property type="molecule type" value="Genomic_DNA"/>
</dbReference>
<evidence type="ECO:0000313" key="2">
    <source>
        <dbReference type="Proteomes" id="UP000198749"/>
    </source>
</evidence>
<dbReference type="Proteomes" id="UP000198749">
    <property type="component" value="Unassembled WGS sequence"/>
</dbReference>
<keyword evidence="2" id="KW-1185">Reference proteome</keyword>
<evidence type="ECO:0000313" key="1">
    <source>
        <dbReference type="EMBL" id="SEQ46920.1"/>
    </source>
</evidence>
<dbReference type="Pfam" id="PF21852">
    <property type="entry name" value="DUF6911"/>
    <property type="match status" value="1"/>
</dbReference>
<accession>A0A1H9GA37</accession>
<sequence length="134" mass="14571">MNTILGGYILDADSVRQQLPAVFDPNYSTIMNVLSSLKEANGVIGLRCQPEPEAGPYELMLYSDDGNFLLMLNEFDEDGDSSVRSINKSGSDSSLISILGDLYSAKSITRDFQLVCSIFKAFAATGNVSELLMN</sequence>
<dbReference type="InterPro" id="IPR054205">
    <property type="entry name" value="DUF6911"/>
</dbReference>
<dbReference type="STRING" id="355243.SAMN03080615_01564"/>
<dbReference type="AlphaFoldDB" id="A0A1H9GA37"/>
<dbReference type="RefSeq" id="WP_091356283.1">
    <property type="nucleotide sequence ID" value="NZ_AP025284.1"/>
</dbReference>
<evidence type="ECO:0008006" key="3">
    <source>
        <dbReference type="Google" id="ProtNLM"/>
    </source>
</evidence>
<dbReference type="OrthoDB" id="6949164at2"/>
<proteinExistence type="predicted"/>
<gene>
    <name evidence="1" type="ORF">SAMN03080615_01564</name>
</gene>
<protein>
    <recommendedName>
        <fullName evidence="3">Immunity protein Imm1</fullName>
    </recommendedName>
</protein>
<name>A0A1H9GA37_9GAMM</name>